<dbReference type="Proteomes" id="UP000298390">
    <property type="component" value="Unassembled WGS sequence"/>
</dbReference>
<accession>A0A4Y9Y2Z5</accession>
<reference evidence="2 3" key="1">
    <citation type="submission" date="2019-01" db="EMBL/GenBank/DDBJ databases">
        <title>Genome sequencing of the rare red list fungi Fomitopsis rosea.</title>
        <authorList>
            <person name="Buettner E."/>
            <person name="Kellner H."/>
        </authorList>
    </citation>
    <scope>NUCLEOTIDE SEQUENCE [LARGE SCALE GENOMIC DNA]</scope>
    <source>
        <strain evidence="2 3">DSM 105464</strain>
    </source>
</reference>
<sequence>MHAIHPQPRQEPAWSYQIHTDGLTNGNVFFVSSTDAGKDQLAYVNDAGDTIMMVDNSSTVTVGQNCNSVQINTSEGMNQVAMNQMVLHTGDGCTHSANALQTDTLVNSTDCSKAANENEGCMVTTPTKSLYGVGLAADGGGVFITEFANEGISIWFFNRSSVPTVLQSNASTINLSDLGTPTSVSAAGTASTSCASRSRPRHPSPST</sequence>
<comment type="caution">
    <text evidence="2">The sequence shown here is derived from an EMBL/GenBank/DDBJ whole genome shotgun (WGS) entry which is preliminary data.</text>
</comment>
<proteinExistence type="predicted"/>
<dbReference type="STRING" id="34475.A0A4Y9Y2Z5"/>
<protein>
    <submittedName>
        <fullName evidence="2">Uncharacterized protein</fullName>
    </submittedName>
</protein>
<dbReference type="AlphaFoldDB" id="A0A4Y9Y2Z5"/>
<evidence type="ECO:0000256" key="1">
    <source>
        <dbReference type="SAM" id="MobiDB-lite"/>
    </source>
</evidence>
<gene>
    <name evidence="2" type="ORF">EVJ58_g8402</name>
</gene>
<evidence type="ECO:0000313" key="3">
    <source>
        <dbReference type="Proteomes" id="UP000298390"/>
    </source>
</evidence>
<name>A0A4Y9Y2Z5_9APHY</name>
<evidence type="ECO:0000313" key="2">
    <source>
        <dbReference type="EMBL" id="TFY55199.1"/>
    </source>
</evidence>
<feature type="compositionally biased region" description="Basic residues" evidence="1">
    <location>
        <begin position="198"/>
        <end position="207"/>
    </location>
</feature>
<feature type="compositionally biased region" description="Low complexity" evidence="1">
    <location>
        <begin position="187"/>
        <end position="197"/>
    </location>
</feature>
<dbReference type="Gene3D" id="2.60.120.200">
    <property type="match status" value="2"/>
</dbReference>
<organism evidence="2 3">
    <name type="scientific">Rhodofomes roseus</name>
    <dbReference type="NCBI Taxonomy" id="34475"/>
    <lineage>
        <taxon>Eukaryota</taxon>
        <taxon>Fungi</taxon>
        <taxon>Dikarya</taxon>
        <taxon>Basidiomycota</taxon>
        <taxon>Agaricomycotina</taxon>
        <taxon>Agaricomycetes</taxon>
        <taxon>Polyporales</taxon>
        <taxon>Rhodofomes</taxon>
    </lineage>
</organism>
<dbReference type="EMBL" id="SEKV01000615">
    <property type="protein sequence ID" value="TFY55199.1"/>
    <property type="molecule type" value="Genomic_DNA"/>
</dbReference>
<feature type="region of interest" description="Disordered" evidence="1">
    <location>
        <begin position="187"/>
        <end position="207"/>
    </location>
</feature>
<dbReference type="Pfam" id="PF26113">
    <property type="entry name" value="GH16_XgeA"/>
    <property type="match status" value="1"/>
</dbReference>